<organism evidence="2 3">
    <name type="scientific">Luteimonas aestuarii</name>
    <dbReference type="NCBI Taxonomy" id="453837"/>
    <lineage>
        <taxon>Bacteria</taxon>
        <taxon>Pseudomonadati</taxon>
        <taxon>Pseudomonadota</taxon>
        <taxon>Gammaproteobacteria</taxon>
        <taxon>Lysobacterales</taxon>
        <taxon>Lysobacteraceae</taxon>
        <taxon>Luteimonas</taxon>
    </lineage>
</organism>
<name>A0A4R5TL03_9GAMM</name>
<dbReference type="Proteomes" id="UP000294796">
    <property type="component" value="Unassembled WGS sequence"/>
</dbReference>
<dbReference type="GO" id="GO:0008168">
    <property type="term" value="F:methyltransferase activity"/>
    <property type="evidence" value="ECO:0007669"/>
    <property type="project" value="UniProtKB-KW"/>
</dbReference>
<protein>
    <submittedName>
        <fullName evidence="2">Class I SAM-dependent methyltransferase</fullName>
    </submittedName>
</protein>
<sequence length="231" mass="25084">MDREQIASTFDQQSATYDQQWAKLSALRECKLLLVGAIFAGLPASARVLCVGAGTGAEIQVLAGRFPGWTFTAVEPSAGMLDACRQRATAHGFSDRCTFHQGYLDTLPAGEPFDAATSFLVSQFLLDRDERIGYFRAIAERLRPGALLASSDLASELSSPSQQSLLEAWFRTMAAADLTPEALQRMREAYRRDVGVLPSAEVASIIQSGGFDAPVQFFQAGLIHGWYAARV</sequence>
<evidence type="ECO:0000313" key="2">
    <source>
        <dbReference type="EMBL" id="TDK22997.1"/>
    </source>
</evidence>
<gene>
    <name evidence="2" type="ORF">E2F46_12660</name>
</gene>
<dbReference type="OrthoDB" id="8558926at2"/>
<dbReference type="Gene3D" id="3.40.50.150">
    <property type="entry name" value="Vaccinia Virus protein VP39"/>
    <property type="match status" value="1"/>
</dbReference>
<keyword evidence="2" id="KW-0808">Transferase</keyword>
<reference evidence="2 3" key="1">
    <citation type="submission" date="2019-03" db="EMBL/GenBank/DDBJ databases">
        <title>Luteimonas zhaokaii sp.nov., isolated from the rectal contents of Plateau pika in Yushu, Qinghai Province, China.</title>
        <authorList>
            <person name="Zhang G."/>
        </authorList>
    </citation>
    <scope>NUCLEOTIDE SEQUENCE [LARGE SCALE GENOMIC DNA]</scope>
    <source>
        <strain evidence="2 3">B9</strain>
    </source>
</reference>
<keyword evidence="3" id="KW-1185">Reference proteome</keyword>
<dbReference type="SUPFAM" id="SSF53335">
    <property type="entry name" value="S-adenosyl-L-methionine-dependent methyltransferases"/>
    <property type="match status" value="1"/>
</dbReference>
<comment type="caution">
    <text evidence="2">The sequence shown here is derived from an EMBL/GenBank/DDBJ whole genome shotgun (WGS) entry which is preliminary data.</text>
</comment>
<proteinExistence type="predicted"/>
<dbReference type="InterPro" id="IPR041698">
    <property type="entry name" value="Methyltransf_25"/>
</dbReference>
<dbReference type="InterPro" id="IPR029063">
    <property type="entry name" value="SAM-dependent_MTases_sf"/>
</dbReference>
<dbReference type="AlphaFoldDB" id="A0A4R5TL03"/>
<feature type="domain" description="Methyltransferase" evidence="1">
    <location>
        <begin position="48"/>
        <end position="145"/>
    </location>
</feature>
<keyword evidence="2" id="KW-0489">Methyltransferase</keyword>
<dbReference type="EMBL" id="SMTF01000011">
    <property type="protein sequence ID" value="TDK22997.1"/>
    <property type="molecule type" value="Genomic_DNA"/>
</dbReference>
<accession>A0A4R5TL03</accession>
<dbReference type="RefSeq" id="WP_133322609.1">
    <property type="nucleotide sequence ID" value="NZ_SMTF01000011.1"/>
</dbReference>
<dbReference type="GO" id="GO:0032259">
    <property type="term" value="P:methylation"/>
    <property type="evidence" value="ECO:0007669"/>
    <property type="project" value="UniProtKB-KW"/>
</dbReference>
<evidence type="ECO:0000259" key="1">
    <source>
        <dbReference type="Pfam" id="PF13649"/>
    </source>
</evidence>
<dbReference type="Pfam" id="PF13649">
    <property type="entry name" value="Methyltransf_25"/>
    <property type="match status" value="1"/>
</dbReference>
<evidence type="ECO:0000313" key="3">
    <source>
        <dbReference type="Proteomes" id="UP000294796"/>
    </source>
</evidence>
<dbReference type="CDD" id="cd02440">
    <property type="entry name" value="AdoMet_MTases"/>
    <property type="match status" value="1"/>
</dbReference>